<dbReference type="Proteomes" id="UP000244173">
    <property type="component" value="Chromosome"/>
</dbReference>
<evidence type="ECO:0000313" key="4">
    <source>
        <dbReference type="Proteomes" id="UP000244173"/>
    </source>
</evidence>
<gene>
    <name evidence="3" type="ORF">DAI18_15115</name>
</gene>
<dbReference type="STRING" id="1122240.GCA_000620105_02047"/>
<accession>A0A2S0PD10</accession>
<dbReference type="RefSeq" id="WP_107889827.1">
    <property type="nucleotide sequence ID" value="NZ_CP028519.1"/>
</dbReference>
<dbReference type="InterPro" id="IPR032636">
    <property type="entry name" value="Pilus_assem_E-set-like_dom"/>
</dbReference>
<proteinExistence type="predicted"/>
<feature type="domain" description="Pilus assembly protein E-set like" evidence="2">
    <location>
        <begin position="284"/>
        <end position="349"/>
    </location>
</feature>
<keyword evidence="1" id="KW-0732">Signal</keyword>
<dbReference type="OrthoDB" id="6730090at2"/>
<dbReference type="AlphaFoldDB" id="A0A2S0PD10"/>
<dbReference type="KEGG" id="maer:DAI18_15115"/>
<organism evidence="3 4">
    <name type="scientific">Microvirgula aerodenitrificans</name>
    <dbReference type="NCBI Taxonomy" id="57480"/>
    <lineage>
        <taxon>Bacteria</taxon>
        <taxon>Pseudomonadati</taxon>
        <taxon>Pseudomonadota</taxon>
        <taxon>Betaproteobacteria</taxon>
        <taxon>Neisseriales</taxon>
        <taxon>Aquaspirillaceae</taxon>
        <taxon>Microvirgula</taxon>
    </lineage>
</organism>
<evidence type="ECO:0000256" key="1">
    <source>
        <dbReference type="SAM" id="SignalP"/>
    </source>
</evidence>
<dbReference type="Pfam" id="PF16967">
    <property type="entry name" value="TcfC"/>
    <property type="match status" value="1"/>
</dbReference>
<protein>
    <recommendedName>
        <fullName evidence="2">Pilus assembly protein E-set like domain-containing protein</fullName>
    </recommendedName>
</protein>
<evidence type="ECO:0000313" key="3">
    <source>
        <dbReference type="EMBL" id="AVY95222.1"/>
    </source>
</evidence>
<reference evidence="3 4" key="1">
    <citation type="submission" date="2018-04" db="EMBL/GenBank/DDBJ databases">
        <title>Denitrifier Microvirgula.</title>
        <authorList>
            <person name="Anderson E."/>
            <person name="Jang J."/>
            <person name="Ishii S."/>
        </authorList>
    </citation>
    <scope>NUCLEOTIDE SEQUENCE [LARGE SCALE GENOMIC DNA]</scope>
    <source>
        <strain evidence="3 4">BE2.4</strain>
    </source>
</reference>
<dbReference type="EMBL" id="CP028519">
    <property type="protein sequence ID" value="AVY95222.1"/>
    <property type="molecule type" value="Genomic_DNA"/>
</dbReference>
<feature type="chain" id="PRO_5015614855" description="Pilus assembly protein E-set like domain-containing protein" evidence="1">
    <location>
        <begin position="30"/>
        <end position="526"/>
    </location>
</feature>
<keyword evidence="4" id="KW-1185">Reference proteome</keyword>
<feature type="signal peptide" evidence="1">
    <location>
        <begin position="1"/>
        <end position="29"/>
    </location>
</feature>
<evidence type="ECO:0000259" key="2">
    <source>
        <dbReference type="Pfam" id="PF16967"/>
    </source>
</evidence>
<name>A0A2S0PD10_9NEIS</name>
<sequence length="526" mass="58019">MVTLVPAPSVMRGMMAAGLLACTMLPAWADDAAAVALDAEQLRQSVPDAFADVLFDTPVAVRIELDGKYMVDALVRLGRDGQVGLQEVLDGVASEVPAQERNRYVSLLQTGVGLGDCTGLLCEGLVRVAYGVADSRLALFTDRAQREYRPDRYLALPGRGGNGALLGNQLTYVRRGRDLPSSGSYQLSLITSLAPWSAYSDLQISYADAGHWQRGSRVRKYLNNAYMQRDWHGLYARIGYLSPDLSTGQGNLAPIPFSHYNPILGFAFGSSDSLLKRSNKPSMVPLTVSASKAGHAEISRDGRLLATYAVQPGLQVLPTEGLPDGIYPVTVRVFEDGRMVFTTRESIYKPGNWNGTDRFRFRLYGGRRQSVWDYRAGAHADGGMLGGVQLGYLLHPQWRAGISAQQGGGDRQVGLFSSFSPLNALQLYVNPYYSKRSGQGYELQGIGAFSRLSLAVSHRQSARPARYGRSRHLRQRHTTVSSDWQLSDQDRISARFGHAHDDRQSTSDLSYYRDIRQWTDVGPRRM</sequence>